<keyword evidence="1" id="KW-0479">Metal-binding</keyword>
<dbReference type="PROSITE" id="PS50157">
    <property type="entry name" value="ZINC_FINGER_C2H2_2"/>
    <property type="match status" value="1"/>
</dbReference>
<reference evidence="6" key="2">
    <citation type="submission" date="2010-04" db="EMBL/GenBank/DDBJ databases">
        <authorList>
            <person name="Buell R."/>
            <person name="Hamilton J."/>
            <person name="Hostetler J."/>
        </authorList>
    </citation>
    <scope>NUCLEOTIDE SEQUENCE [LARGE SCALE GENOMIC DNA]</scope>
    <source>
        <strain evidence="6">DAOM:BR144</strain>
    </source>
</reference>
<dbReference type="SUPFAM" id="SSF46565">
    <property type="entry name" value="Chaperone J-domain"/>
    <property type="match status" value="1"/>
</dbReference>
<dbReference type="InterPro" id="IPR013087">
    <property type="entry name" value="Znf_C2H2_type"/>
</dbReference>
<dbReference type="SUPFAM" id="SSF57667">
    <property type="entry name" value="beta-beta-alpha zinc fingers"/>
    <property type="match status" value="1"/>
</dbReference>
<dbReference type="PROSITE" id="PS00636">
    <property type="entry name" value="DNAJ_1"/>
    <property type="match status" value="1"/>
</dbReference>
<dbReference type="OMA" id="DTCGEEF"/>
<dbReference type="AlphaFoldDB" id="K3WQC1"/>
<dbReference type="Pfam" id="PF21884">
    <property type="entry name" value="ZUO1-like_ZHD"/>
    <property type="match status" value="1"/>
</dbReference>
<dbReference type="Gene3D" id="3.30.160.60">
    <property type="entry name" value="Classic Zinc Finger"/>
    <property type="match status" value="1"/>
</dbReference>
<reference evidence="5" key="3">
    <citation type="submission" date="2015-02" db="UniProtKB">
        <authorList>
            <consortium name="EnsemblProtists"/>
        </authorList>
    </citation>
    <scope>IDENTIFICATION</scope>
    <source>
        <strain evidence="5">DAOM BR144</strain>
    </source>
</reference>
<protein>
    <recommendedName>
        <fullName evidence="7">J domain-containing protein</fullName>
    </recommendedName>
</protein>
<evidence type="ECO:0000313" key="5">
    <source>
        <dbReference type="EnsemblProtists" id="PYU1_T007163"/>
    </source>
</evidence>
<dbReference type="GO" id="GO:0008270">
    <property type="term" value="F:zinc ion binding"/>
    <property type="evidence" value="ECO:0007669"/>
    <property type="project" value="UniProtKB-KW"/>
</dbReference>
<dbReference type="EnsemblProtists" id="PYU1_T007163">
    <property type="protein sequence ID" value="PYU1_T007163"/>
    <property type="gene ID" value="PYU1_G007148"/>
</dbReference>
<dbReference type="PROSITE" id="PS50076">
    <property type="entry name" value="DNAJ_2"/>
    <property type="match status" value="1"/>
</dbReference>
<dbReference type="InterPro" id="IPR003604">
    <property type="entry name" value="Matrin/U1-like-C_Znf_C2H2"/>
</dbReference>
<dbReference type="VEuPathDB" id="FungiDB:PYU1_G007148"/>
<dbReference type="HOGENOM" id="CLU_009539_3_2_1"/>
<feature type="compositionally biased region" description="Basic residues" evidence="2">
    <location>
        <begin position="477"/>
        <end position="488"/>
    </location>
</feature>
<name>K3WQC1_GLOUD</name>
<dbReference type="GO" id="GO:0005737">
    <property type="term" value="C:cytoplasm"/>
    <property type="evidence" value="ECO:0007669"/>
    <property type="project" value="TreeGrafter"/>
</dbReference>
<keyword evidence="1" id="KW-0862">Zinc</keyword>
<dbReference type="PANTHER" id="PTHR44029:SF1">
    <property type="entry name" value="DNAJ HOMOLOG SUBFAMILY C MEMBER 21"/>
    <property type="match status" value="1"/>
</dbReference>
<dbReference type="PRINTS" id="PR00625">
    <property type="entry name" value="JDOMAIN"/>
</dbReference>
<proteinExistence type="predicted"/>
<dbReference type="InterPro" id="IPR054076">
    <property type="entry name" value="ZUO1-like_ZHD"/>
</dbReference>
<keyword evidence="1" id="KW-0863">Zinc-finger</keyword>
<evidence type="ECO:0000256" key="2">
    <source>
        <dbReference type="SAM" id="MobiDB-lite"/>
    </source>
</evidence>
<dbReference type="PROSITE" id="PS00028">
    <property type="entry name" value="ZINC_FINGER_C2H2_1"/>
    <property type="match status" value="1"/>
</dbReference>
<dbReference type="EMBL" id="GL376560">
    <property type="status" value="NOT_ANNOTATED_CDS"/>
    <property type="molecule type" value="Genomic_DNA"/>
</dbReference>
<feature type="region of interest" description="Disordered" evidence="2">
    <location>
        <begin position="357"/>
        <end position="488"/>
    </location>
</feature>
<dbReference type="Gene3D" id="1.10.287.110">
    <property type="entry name" value="DnaJ domain"/>
    <property type="match status" value="1"/>
</dbReference>
<dbReference type="Pfam" id="PF00226">
    <property type="entry name" value="DnaJ"/>
    <property type="match status" value="1"/>
</dbReference>
<evidence type="ECO:0000256" key="1">
    <source>
        <dbReference type="PROSITE-ProRule" id="PRU00042"/>
    </source>
</evidence>
<evidence type="ECO:0000313" key="6">
    <source>
        <dbReference type="Proteomes" id="UP000019132"/>
    </source>
</evidence>
<dbReference type="GO" id="GO:0003676">
    <property type="term" value="F:nucleic acid binding"/>
    <property type="evidence" value="ECO:0007669"/>
    <property type="project" value="InterPro"/>
</dbReference>
<organism evidence="5 6">
    <name type="scientific">Globisporangium ultimum (strain ATCC 200006 / CBS 805.95 / DAOM BR144)</name>
    <name type="common">Pythium ultimum</name>
    <dbReference type="NCBI Taxonomy" id="431595"/>
    <lineage>
        <taxon>Eukaryota</taxon>
        <taxon>Sar</taxon>
        <taxon>Stramenopiles</taxon>
        <taxon>Oomycota</taxon>
        <taxon>Peronosporomycetes</taxon>
        <taxon>Pythiales</taxon>
        <taxon>Pythiaceae</taxon>
        <taxon>Globisporangium</taxon>
    </lineage>
</organism>
<feature type="compositionally biased region" description="Acidic residues" evidence="2">
    <location>
        <begin position="368"/>
        <end position="387"/>
    </location>
</feature>
<dbReference type="Pfam" id="PF12874">
    <property type="entry name" value="zf-met"/>
    <property type="match status" value="1"/>
</dbReference>
<reference evidence="6" key="1">
    <citation type="journal article" date="2010" name="Genome Biol.">
        <title>Genome sequence of the necrotrophic plant pathogen Pythium ultimum reveals original pathogenicity mechanisms and effector repertoire.</title>
        <authorList>
            <person name="Levesque C.A."/>
            <person name="Brouwer H."/>
            <person name="Cano L."/>
            <person name="Hamilton J.P."/>
            <person name="Holt C."/>
            <person name="Huitema E."/>
            <person name="Raffaele S."/>
            <person name="Robideau G.P."/>
            <person name="Thines M."/>
            <person name="Win J."/>
            <person name="Zerillo M.M."/>
            <person name="Beakes G.W."/>
            <person name="Boore J.L."/>
            <person name="Busam D."/>
            <person name="Dumas B."/>
            <person name="Ferriera S."/>
            <person name="Fuerstenberg S.I."/>
            <person name="Gachon C.M."/>
            <person name="Gaulin E."/>
            <person name="Govers F."/>
            <person name="Grenville-Briggs L."/>
            <person name="Horner N."/>
            <person name="Hostetler J."/>
            <person name="Jiang R.H."/>
            <person name="Johnson J."/>
            <person name="Krajaejun T."/>
            <person name="Lin H."/>
            <person name="Meijer H.J."/>
            <person name="Moore B."/>
            <person name="Morris P."/>
            <person name="Phuntmart V."/>
            <person name="Puiu D."/>
            <person name="Shetty J."/>
            <person name="Stajich J.E."/>
            <person name="Tripathy S."/>
            <person name="Wawra S."/>
            <person name="van West P."/>
            <person name="Whitty B.R."/>
            <person name="Coutinho P.M."/>
            <person name="Henrissat B."/>
            <person name="Martin F."/>
            <person name="Thomas P.D."/>
            <person name="Tyler B.M."/>
            <person name="De Vries R.P."/>
            <person name="Kamoun S."/>
            <person name="Yandell M."/>
            <person name="Tisserat N."/>
            <person name="Buell C.R."/>
        </authorList>
    </citation>
    <scope>NUCLEOTIDE SEQUENCE</scope>
    <source>
        <strain evidence="6">DAOM:BR144</strain>
    </source>
</reference>
<keyword evidence="6" id="KW-1185">Reference proteome</keyword>
<evidence type="ECO:0008006" key="7">
    <source>
        <dbReference type="Google" id="ProtNLM"/>
    </source>
</evidence>
<sequence length="488" mass="55701">MRCHYEVLGIERDATAKEIKKGFHLQALRWHPDKHQKNNISPDEATLRFQEIQSAYEVLSDAHERKWYDEHRDQILRGDANGDADDDDEGGDNLNLFKYFSPSVYAGFGTDDKSFYAVYGSLFKKIDDLDIASVVSSSQKPQPAPAFGDKQTSMDGVNYFYQHWASYITQRTFAWVDTYKTTDAPSREIRRAMEKENKKLRDAAKKAFTSEVRELVDFVRRRDQRMLAYKKQKDKEKAQQKKEEEAKRKEKQAAYEAERLAFQQQEQERWEKSETSRHADTEIEAEMDKLRKKMDAALLLCDLCRKTFKSPKQLSNHLSSKKHRDMEMELGIFASDYNSIEAELELEIQAELAAAKKLKNGGAHADASDEGDDEAESSQALDEEDPAGLEKRAKEAEAAVAAEQARLLKDQKAAEKRKERKDQRKQKKKEDVEKLVSGTKGKGGKDKEKAAPPPAASGKGADKEDDWDSDSDDGRRGSRRKGAKGKKR</sequence>
<dbReference type="SMART" id="SM00271">
    <property type="entry name" value="DnaJ"/>
    <property type="match status" value="1"/>
</dbReference>
<accession>K3WQC1</accession>
<feature type="domain" description="C2H2-type" evidence="4">
    <location>
        <begin position="299"/>
        <end position="328"/>
    </location>
</feature>
<dbReference type="InterPro" id="IPR018253">
    <property type="entry name" value="DnaJ_domain_CS"/>
</dbReference>
<evidence type="ECO:0000259" key="4">
    <source>
        <dbReference type="PROSITE" id="PS50157"/>
    </source>
</evidence>
<dbReference type="InterPro" id="IPR051964">
    <property type="entry name" value="Chaperone_stress_response"/>
</dbReference>
<dbReference type="eggNOG" id="KOG0717">
    <property type="taxonomic scope" value="Eukaryota"/>
</dbReference>
<dbReference type="SMART" id="SM00451">
    <property type="entry name" value="ZnF_U1"/>
    <property type="match status" value="1"/>
</dbReference>
<dbReference type="InterPro" id="IPR036236">
    <property type="entry name" value="Znf_C2H2_sf"/>
</dbReference>
<dbReference type="STRING" id="431595.K3WQC1"/>
<feature type="domain" description="J" evidence="3">
    <location>
        <begin position="3"/>
        <end position="72"/>
    </location>
</feature>
<dbReference type="InterPro" id="IPR001623">
    <property type="entry name" value="DnaJ_domain"/>
</dbReference>
<feature type="compositionally biased region" description="Basic and acidic residues" evidence="2">
    <location>
        <begin position="388"/>
        <end position="397"/>
    </location>
</feature>
<dbReference type="InterPro" id="IPR036869">
    <property type="entry name" value="J_dom_sf"/>
</dbReference>
<feature type="compositionally biased region" description="Basic and acidic residues" evidence="2">
    <location>
        <begin position="406"/>
        <end position="434"/>
    </location>
</feature>
<evidence type="ECO:0000259" key="3">
    <source>
        <dbReference type="PROSITE" id="PS50076"/>
    </source>
</evidence>
<dbReference type="Proteomes" id="UP000019132">
    <property type="component" value="Unassembled WGS sequence"/>
</dbReference>
<feature type="region of interest" description="Disordered" evidence="2">
    <location>
        <begin position="229"/>
        <end position="250"/>
    </location>
</feature>
<dbReference type="CDD" id="cd06257">
    <property type="entry name" value="DnaJ"/>
    <property type="match status" value="1"/>
</dbReference>
<dbReference type="PANTHER" id="PTHR44029">
    <property type="entry name" value="DNAJ HOMOLOG SUBFAMILY C MEMBER 21"/>
    <property type="match status" value="1"/>
</dbReference>
<dbReference type="InParanoid" id="K3WQC1"/>